<proteinExistence type="predicted"/>
<name>A0A839TX92_9BACL</name>
<dbReference type="Proteomes" id="UP000517523">
    <property type="component" value="Unassembled WGS sequence"/>
</dbReference>
<protein>
    <submittedName>
        <fullName evidence="1">Uncharacterized protein</fullName>
    </submittedName>
</protein>
<dbReference type="AlphaFoldDB" id="A0A839TX92"/>
<gene>
    <name evidence="1" type="ORF">FHS19_003952</name>
</gene>
<accession>A0A839TX92</accession>
<dbReference type="EMBL" id="JACHXJ010000003">
    <property type="protein sequence ID" value="MBB3129277.1"/>
    <property type="molecule type" value="Genomic_DNA"/>
</dbReference>
<sequence>MCERAGFVRAMMSVGSTSLQSIDAAGCAFKVFDGRAYVCGKARSACGSCLRSLLPPIFLGMESKVKIRGQRRPLALLRHDSARSAAASGEWGGKVLAVAAQHRKDGAWRRAVLWCRALAILRCRAFDG</sequence>
<organism evidence="1 2">
    <name type="scientific">Paenibacillus rhizosphaerae</name>
    <dbReference type="NCBI Taxonomy" id="297318"/>
    <lineage>
        <taxon>Bacteria</taxon>
        <taxon>Bacillati</taxon>
        <taxon>Bacillota</taxon>
        <taxon>Bacilli</taxon>
        <taxon>Bacillales</taxon>
        <taxon>Paenibacillaceae</taxon>
        <taxon>Paenibacillus</taxon>
    </lineage>
</organism>
<dbReference type="RefSeq" id="WP_183583475.1">
    <property type="nucleotide sequence ID" value="NZ_JACHXJ010000003.1"/>
</dbReference>
<evidence type="ECO:0000313" key="2">
    <source>
        <dbReference type="Proteomes" id="UP000517523"/>
    </source>
</evidence>
<comment type="caution">
    <text evidence="1">The sequence shown here is derived from an EMBL/GenBank/DDBJ whole genome shotgun (WGS) entry which is preliminary data.</text>
</comment>
<reference evidence="1 2" key="1">
    <citation type="submission" date="2020-08" db="EMBL/GenBank/DDBJ databases">
        <title>Genomic Encyclopedia of Type Strains, Phase III (KMG-III): the genomes of soil and plant-associated and newly described type strains.</title>
        <authorList>
            <person name="Whitman W."/>
        </authorList>
    </citation>
    <scope>NUCLEOTIDE SEQUENCE [LARGE SCALE GENOMIC DNA]</scope>
    <source>
        <strain evidence="1 2">CECT 5831</strain>
    </source>
</reference>
<evidence type="ECO:0000313" key="1">
    <source>
        <dbReference type="EMBL" id="MBB3129277.1"/>
    </source>
</evidence>